<evidence type="ECO:0000313" key="2">
    <source>
        <dbReference type="Proteomes" id="UP000231264"/>
    </source>
</evidence>
<dbReference type="EMBL" id="MF919502">
    <property type="protein sequence ID" value="ATN88641.1"/>
    <property type="molecule type" value="Genomic_DNA"/>
</dbReference>
<dbReference type="Proteomes" id="UP000231264">
    <property type="component" value="Segment"/>
</dbReference>
<proteinExistence type="predicted"/>
<sequence>MCGGCEGLGAHSPRCITQPGSVWRRLADQAEALGDVIGSNDAEAANTVYRLAGRFVALSGVESMTVRHPAWWSAVTTARTCFLLPRTAGRE</sequence>
<accession>A0A2D1G9S7</accession>
<reference evidence="2" key="1">
    <citation type="submission" date="2017-09" db="EMBL/GenBank/DDBJ databases">
        <authorList>
            <person name="Ehlers B."/>
            <person name="Leendertz F.H."/>
        </authorList>
    </citation>
    <scope>NUCLEOTIDE SEQUENCE [LARGE SCALE GENOMIC DNA]</scope>
</reference>
<protein>
    <submittedName>
        <fullName evidence="1">Uncharacterized protein</fullName>
    </submittedName>
</protein>
<keyword evidence="2" id="KW-1185">Reference proteome</keyword>
<gene>
    <name evidence="1" type="ORF">SEA_DEMSCULPINBOYZ_46</name>
</gene>
<organism evidence="1 2">
    <name type="scientific">Mycobacterium phage Demsculpinboyz</name>
    <dbReference type="NCBI Taxonomy" id="2041528"/>
    <lineage>
        <taxon>Viruses</taxon>
        <taxon>Duplodnaviria</taxon>
        <taxon>Heunggongvirae</taxon>
        <taxon>Uroviricota</taxon>
        <taxon>Caudoviricetes</taxon>
        <taxon>Gracegardnervirinae</taxon>
        <taxon>Avanivirus</taxon>
        <taxon>Avanivirus demsculpinboyz</taxon>
    </lineage>
</organism>
<name>A0A2D1G9S7_9CAUD</name>
<evidence type="ECO:0000313" key="1">
    <source>
        <dbReference type="EMBL" id="ATN88641.1"/>
    </source>
</evidence>